<dbReference type="InterPro" id="IPR039356">
    <property type="entry name" value="YfbR/HDDC2"/>
</dbReference>
<dbReference type="SUPFAM" id="SSF109604">
    <property type="entry name" value="HD-domain/PDEase-like"/>
    <property type="match status" value="1"/>
</dbReference>
<keyword evidence="5" id="KW-1185">Reference proteome</keyword>
<gene>
    <name evidence="4" type="ORF">MNOR_LOCUS8501</name>
</gene>
<evidence type="ECO:0000256" key="2">
    <source>
        <dbReference type="ARBA" id="ARBA00022801"/>
    </source>
</evidence>
<accession>A0AAV2Q7X2</accession>
<dbReference type="Gene3D" id="1.10.3210.10">
    <property type="entry name" value="Hypothetical protein af1432"/>
    <property type="match status" value="1"/>
</dbReference>
<dbReference type="EMBL" id="CAXKWB010003971">
    <property type="protein sequence ID" value="CAL4071312.1"/>
    <property type="molecule type" value="Genomic_DNA"/>
</dbReference>
<evidence type="ECO:0000313" key="4">
    <source>
        <dbReference type="EMBL" id="CAL4071312.1"/>
    </source>
</evidence>
<comment type="caution">
    <text evidence="4">The sequence shown here is derived from an EMBL/GenBank/DDBJ whole genome shotgun (WGS) entry which is preliminary data.</text>
</comment>
<dbReference type="AlphaFoldDB" id="A0AAV2Q7X2"/>
<dbReference type="GO" id="GO:0046872">
    <property type="term" value="F:metal ion binding"/>
    <property type="evidence" value="ECO:0007669"/>
    <property type="project" value="UniProtKB-KW"/>
</dbReference>
<dbReference type="PANTHER" id="PTHR11845:SF13">
    <property type="entry name" value="5'-DEOXYNUCLEOTIDASE HDDC2"/>
    <property type="match status" value="1"/>
</dbReference>
<protein>
    <recommendedName>
        <fullName evidence="3">HD domain-containing protein</fullName>
    </recommendedName>
</protein>
<proteinExistence type="predicted"/>
<dbReference type="GO" id="GO:0002953">
    <property type="term" value="F:5'-deoxynucleotidase activity"/>
    <property type="evidence" value="ECO:0007669"/>
    <property type="project" value="InterPro"/>
</dbReference>
<dbReference type="GO" id="GO:0005737">
    <property type="term" value="C:cytoplasm"/>
    <property type="evidence" value="ECO:0007669"/>
    <property type="project" value="TreeGrafter"/>
</dbReference>
<organism evidence="4 5">
    <name type="scientific">Meganyctiphanes norvegica</name>
    <name type="common">Northern krill</name>
    <name type="synonym">Thysanopoda norvegica</name>
    <dbReference type="NCBI Taxonomy" id="48144"/>
    <lineage>
        <taxon>Eukaryota</taxon>
        <taxon>Metazoa</taxon>
        <taxon>Ecdysozoa</taxon>
        <taxon>Arthropoda</taxon>
        <taxon>Crustacea</taxon>
        <taxon>Multicrustacea</taxon>
        <taxon>Malacostraca</taxon>
        <taxon>Eumalacostraca</taxon>
        <taxon>Eucarida</taxon>
        <taxon>Euphausiacea</taxon>
        <taxon>Euphausiidae</taxon>
        <taxon>Meganyctiphanes</taxon>
    </lineage>
</organism>
<feature type="domain" description="HD" evidence="3">
    <location>
        <begin position="20"/>
        <end position="117"/>
    </location>
</feature>
<evidence type="ECO:0000256" key="1">
    <source>
        <dbReference type="ARBA" id="ARBA00022723"/>
    </source>
</evidence>
<feature type="non-terminal residue" evidence="4">
    <location>
        <position position="119"/>
    </location>
</feature>
<reference evidence="4 5" key="1">
    <citation type="submission" date="2024-05" db="EMBL/GenBank/DDBJ databases">
        <authorList>
            <person name="Wallberg A."/>
        </authorList>
    </citation>
    <scope>NUCLEOTIDE SEQUENCE [LARGE SCALE GENOMIC DNA]</scope>
</reference>
<dbReference type="InterPro" id="IPR006674">
    <property type="entry name" value="HD_domain"/>
</dbReference>
<evidence type="ECO:0000313" key="5">
    <source>
        <dbReference type="Proteomes" id="UP001497623"/>
    </source>
</evidence>
<evidence type="ECO:0000259" key="3">
    <source>
        <dbReference type="Pfam" id="PF13023"/>
    </source>
</evidence>
<dbReference type="Pfam" id="PF13023">
    <property type="entry name" value="HD_3"/>
    <property type="match status" value="1"/>
</dbReference>
<name>A0AAV2Q7X2_MEGNR</name>
<dbReference type="Proteomes" id="UP001497623">
    <property type="component" value="Unassembled WGS sequence"/>
</dbReference>
<dbReference type="PANTHER" id="PTHR11845">
    <property type="entry name" value="5'-DEOXYNUCLEOTIDASE HDDC2"/>
    <property type="match status" value="1"/>
</dbReference>
<keyword evidence="2" id="KW-0378">Hydrolase</keyword>
<keyword evidence="1" id="KW-0479">Metal-binding</keyword>
<sequence length="119" mass="13545">MSSVASPKNCLEFLKTIGKLKRTGWVHREVKELRLRGAHTYAKLVINSLNLNQYSDLHEHRVMKISLVHDMAESVVGDITPHCGVSNQDKHTREVNTMQHFNSLLGEKVGGEMMELFMD</sequence>